<accession>A0AAW8F5I4</accession>
<comment type="caution">
    <text evidence="1">The sequence shown here is derived from an EMBL/GenBank/DDBJ whole genome shotgun (WGS) entry which is preliminary data.</text>
</comment>
<evidence type="ECO:0000313" key="1">
    <source>
        <dbReference type="EMBL" id="MDQ0905374.1"/>
    </source>
</evidence>
<dbReference type="AlphaFoldDB" id="A0AAW8F5I4"/>
<dbReference type="EMBL" id="JAUSZV010000005">
    <property type="protein sequence ID" value="MDQ0905374.1"/>
    <property type="molecule type" value="Genomic_DNA"/>
</dbReference>
<evidence type="ECO:0000313" key="2">
    <source>
        <dbReference type="Proteomes" id="UP001234216"/>
    </source>
</evidence>
<dbReference type="Proteomes" id="UP001234216">
    <property type="component" value="Unassembled WGS sequence"/>
</dbReference>
<protein>
    <submittedName>
        <fullName evidence="1">Uncharacterized protein</fullName>
    </submittedName>
</protein>
<proteinExistence type="predicted"/>
<organism evidence="1 2">
    <name type="scientific">Streptomyces canus</name>
    <dbReference type="NCBI Taxonomy" id="58343"/>
    <lineage>
        <taxon>Bacteria</taxon>
        <taxon>Bacillati</taxon>
        <taxon>Actinomycetota</taxon>
        <taxon>Actinomycetes</taxon>
        <taxon>Kitasatosporales</taxon>
        <taxon>Streptomycetaceae</taxon>
        <taxon>Streptomyces</taxon>
        <taxon>Streptomyces aurantiacus group</taxon>
    </lineage>
</organism>
<name>A0AAW8F5I4_9ACTN</name>
<sequence length="38" mass="3982">MVPTVVSDHRLLLLVAQASSEAMIHLTVIAVSPPAASR</sequence>
<gene>
    <name evidence="1" type="ORF">QFZ22_001359</name>
</gene>
<reference evidence="1" key="1">
    <citation type="submission" date="2023-07" db="EMBL/GenBank/DDBJ databases">
        <title>Comparative genomics of wheat-associated soil bacteria to identify genetic determinants of phenazine resistance.</title>
        <authorList>
            <person name="Mouncey N."/>
        </authorList>
    </citation>
    <scope>NUCLEOTIDE SEQUENCE</scope>
    <source>
        <strain evidence="1">V4I22</strain>
    </source>
</reference>